<accession>A0A841ZJ11</accession>
<evidence type="ECO:0000313" key="2">
    <source>
        <dbReference type="EMBL" id="MBC1520116.1"/>
    </source>
</evidence>
<dbReference type="EMBL" id="JAARRM010000001">
    <property type="protein sequence ID" value="MBC1520116.1"/>
    <property type="molecule type" value="Genomic_DNA"/>
</dbReference>
<gene>
    <name evidence="2" type="ORF">HB912_00465</name>
</gene>
<dbReference type="AlphaFoldDB" id="A0A841ZJ11"/>
<dbReference type="RefSeq" id="WP_185371726.1">
    <property type="nucleotide sequence ID" value="NZ_JAARRM010000001.1"/>
</dbReference>
<feature type="transmembrane region" description="Helical" evidence="1">
    <location>
        <begin position="33"/>
        <end position="53"/>
    </location>
</feature>
<feature type="transmembrane region" description="Helical" evidence="1">
    <location>
        <begin position="7"/>
        <end position="27"/>
    </location>
</feature>
<proteinExistence type="predicted"/>
<keyword evidence="1" id="KW-0812">Transmembrane</keyword>
<dbReference type="Proteomes" id="UP000559885">
    <property type="component" value="Unassembled WGS sequence"/>
</dbReference>
<organism evidence="2 3">
    <name type="scientific">Listeria aquatica</name>
    <dbReference type="NCBI Taxonomy" id="1494960"/>
    <lineage>
        <taxon>Bacteria</taxon>
        <taxon>Bacillati</taxon>
        <taxon>Bacillota</taxon>
        <taxon>Bacilli</taxon>
        <taxon>Bacillales</taxon>
        <taxon>Listeriaceae</taxon>
        <taxon>Listeria</taxon>
    </lineage>
</organism>
<comment type="caution">
    <text evidence="2">The sequence shown here is derived from an EMBL/GenBank/DDBJ whole genome shotgun (WGS) entry which is preliminary data.</text>
</comment>
<keyword evidence="1" id="KW-0472">Membrane</keyword>
<keyword evidence="1" id="KW-1133">Transmembrane helix</keyword>
<name>A0A841ZJ11_9LIST</name>
<evidence type="ECO:0000313" key="3">
    <source>
        <dbReference type="Proteomes" id="UP000559885"/>
    </source>
</evidence>
<protein>
    <submittedName>
        <fullName evidence="2">Uncharacterized protein</fullName>
    </submittedName>
</protein>
<sequence length="170" mass="19093">MNNQVADISILLLILSLVGSLFSLAFLSQTWGIVLLIVGILVFIASIVSLIFYQKQAKKAADKLTSKVNAKLKWWKTGTQEGKALLFVVIQLEKNGNTYEKYYTASSGTAGLAELTLFLEKHPFDSEIEIEINDKNLSSIRIPELNLVMSDSGKELVKQMYSKWKTKEKF</sequence>
<evidence type="ECO:0000256" key="1">
    <source>
        <dbReference type="SAM" id="Phobius"/>
    </source>
</evidence>
<reference evidence="2 3" key="1">
    <citation type="submission" date="2020-03" db="EMBL/GenBank/DDBJ databases">
        <title>Soil Listeria distribution.</title>
        <authorList>
            <person name="Liao J."/>
            <person name="Wiedmann M."/>
        </authorList>
    </citation>
    <scope>NUCLEOTIDE SEQUENCE [LARGE SCALE GENOMIC DNA]</scope>
    <source>
        <strain evidence="2 3">FSL L7-1507</strain>
    </source>
</reference>